<sequence>FNFLFTSKLSNVKMEKDKRGRKSIEQHKLDGTYRHHRHENTVEGDPLSVLPDVPQRLKGRGRAEFKKLGTILVNKGILTELDLNLFEMYCAQFFIIDQAYKDITSKGVMLTGSRGMIKSPAFGVLKESIELQNRISAKFGFTPVDRAGIKIQTKVALDPLEEVMKIAK</sequence>
<dbReference type="Pfam" id="PF05119">
    <property type="entry name" value="Terminase_4"/>
    <property type="match status" value="1"/>
</dbReference>
<dbReference type="AlphaFoldDB" id="X0V3I0"/>
<comment type="caution">
    <text evidence="1">The sequence shown here is derived from an EMBL/GenBank/DDBJ whole genome shotgun (WGS) entry which is preliminary data.</text>
</comment>
<gene>
    <name evidence="1" type="ORF">S01H1_41319</name>
</gene>
<evidence type="ECO:0000313" key="1">
    <source>
        <dbReference type="EMBL" id="GAG12665.1"/>
    </source>
</evidence>
<proteinExistence type="predicted"/>
<dbReference type="NCBIfam" id="TIGR01558">
    <property type="entry name" value="sm_term_P27"/>
    <property type="match status" value="1"/>
</dbReference>
<organism evidence="1">
    <name type="scientific">marine sediment metagenome</name>
    <dbReference type="NCBI Taxonomy" id="412755"/>
    <lineage>
        <taxon>unclassified sequences</taxon>
        <taxon>metagenomes</taxon>
        <taxon>ecological metagenomes</taxon>
    </lineage>
</organism>
<reference evidence="1" key="1">
    <citation type="journal article" date="2014" name="Front. Microbiol.">
        <title>High frequency of phylogenetically diverse reductive dehalogenase-homologous genes in deep subseafloor sedimentary metagenomes.</title>
        <authorList>
            <person name="Kawai M."/>
            <person name="Futagami T."/>
            <person name="Toyoda A."/>
            <person name="Takaki Y."/>
            <person name="Nishi S."/>
            <person name="Hori S."/>
            <person name="Arai W."/>
            <person name="Tsubouchi T."/>
            <person name="Morono Y."/>
            <person name="Uchiyama I."/>
            <person name="Ito T."/>
            <person name="Fujiyama A."/>
            <person name="Inagaki F."/>
            <person name="Takami H."/>
        </authorList>
    </citation>
    <scope>NUCLEOTIDE SEQUENCE</scope>
    <source>
        <strain evidence="1">Expedition CK06-06</strain>
    </source>
</reference>
<name>X0V3I0_9ZZZZ</name>
<accession>X0V3I0</accession>
<feature type="non-terminal residue" evidence="1">
    <location>
        <position position="1"/>
    </location>
</feature>
<dbReference type="EMBL" id="BARS01026204">
    <property type="protein sequence ID" value="GAG12665.1"/>
    <property type="molecule type" value="Genomic_DNA"/>
</dbReference>
<dbReference type="InterPro" id="IPR006448">
    <property type="entry name" value="Phage_term_ssu_P27"/>
</dbReference>
<evidence type="ECO:0008006" key="2">
    <source>
        <dbReference type="Google" id="ProtNLM"/>
    </source>
</evidence>
<protein>
    <recommendedName>
        <fullName evidence="2">Phage terminase small subunit P27 family</fullName>
    </recommendedName>
</protein>